<dbReference type="PATRIC" id="fig|1195763.3.peg.3420"/>
<reference evidence="2 3" key="1">
    <citation type="submission" date="2015-05" db="EMBL/GenBank/DDBJ databases">
        <title>Photobacterium galathea sp. nov.</title>
        <authorList>
            <person name="Machado H."/>
            <person name="Gram L."/>
        </authorList>
    </citation>
    <scope>NUCLEOTIDE SEQUENCE [LARGE SCALE GENOMIC DNA]</scope>
    <source>
        <strain evidence="2 3">CGMCC 1.12159</strain>
    </source>
</reference>
<accession>A0A0J1GWW9</accession>
<gene>
    <name evidence="2" type="ORF">ABT56_16055</name>
</gene>
<evidence type="ECO:0000259" key="1">
    <source>
        <dbReference type="Pfam" id="PF22016"/>
    </source>
</evidence>
<dbReference type="InterPro" id="IPR053864">
    <property type="entry name" value="DUF6933"/>
</dbReference>
<dbReference type="AlphaFoldDB" id="A0A0J1GWW9"/>
<dbReference type="STRING" id="1195763.ABT56_16055"/>
<evidence type="ECO:0000313" key="2">
    <source>
        <dbReference type="EMBL" id="KLV04121.1"/>
    </source>
</evidence>
<dbReference type="OrthoDB" id="6947307at2"/>
<sequence length="225" mass="26317">MLIFNCTKAAAEFFSKMRKGVKTGPIQPTPDEPLIGRVGCLDSAWLVHVVRVYSKPTVIAMHIETRYCMFFNCVRKGDSDAFINMLLERLINNMQRLGEAVSVMDDSTLNPMADTFLQSHRECHFYLRGDRRTQGNLNEAVWMYKYHLMEMGDIPQGGEHAAMLDTLINHQLRKAYLGKDYIFPDEEMVVRWLGDYCRVSETMQSQVRQRFRYLRREAYDEQVMH</sequence>
<proteinExistence type="predicted"/>
<dbReference type="Proteomes" id="UP000036097">
    <property type="component" value="Unassembled WGS sequence"/>
</dbReference>
<organism evidence="2 3">
    <name type="scientific">Photobacterium aquae</name>
    <dbReference type="NCBI Taxonomy" id="1195763"/>
    <lineage>
        <taxon>Bacteria</taxon>
        <taxon>Pseudomonadati</taxon>
        <taxon>Pseudomonadota</taxon>
        <taxon>Gammaproteobacteria</taxon>
        <taxon>Vibrionales</taxon>
        <taxon>Vibrionaceae</taxon>
        <taxon>Photobacterium</taxon>
    </lineage>
</organism>
<name>A0A0J1GWW9_9GAMM</name>
<dbReference type="EMBL" id="LDOT01000023">
    <property type="protein sequence ID" value="KLV04121.1"/>
    <property type="molecule type" value="Genomic_DNA"/>
</dbReference>
<dbReference type="RefSeq" id="WP_047879890.1">
    <property type="nucleotide sequence ID" value="NZ_LDOT01000023.1"/>
</dbReference>
<evidence type="ECO:0000313" key="3">
    <source>
        <dbReference type="Proteomes" id="UP000036097"/>
    </source>
</evidence>
<dbReference type="Pfam" id="PF22016">
    <property type="entry name" value="DUF6933"/>
    <property type="match status" value="1"/>
</dbReference>
<keyword evidence="3" id="KW-1185">Reference proteome</keyword>
<protein>
    <recommendedName>
        <fullName evidence="1">DUF6933 domain-containing protein</fullName>
    </recommendedName>
</protein>
<comment type="caution">
    <text evidence="2">The sequence shown here is derived from an EMBL/GenBank/DDBJ whole genome shotgun (WGS) entry which is preliminary data.</text>
</comment>
<feature type="domain" description="DUF6933" evidence="1">
    <location>
        <begin position="4"/>
        <end position="187"/>
    </location>
</feature>